<comment type="caution">
    <text evidence="1">The sequence shown here is derived from an EMBL/GenBank/DDBJ whole genome shotgun (WGS) entry which is preliminary data.</text>
</comment>
<proteinExistence type="predicted"/>
<gene>
    <name evidence="1" type="ORF">CTEN210_18243</name>
</gene>
<dbReference type="AlphaFoldDB" id="A0AAD3DC30"/>
<keyword evidence="2" id="KW-1185">Reference proteome</keyword>
<dbReference type="Proteomes" id="UP001054902">
    <property type="component" value="Unassembled WGS sequence"/>
</dbReference>
<reference evidence="1 2" key="1">
    <citation type="journal article" date="2021" name="Sci. Rep.">
        <title>The genome of the diatom Chaetoceros tenuissimus carries an ancient integrated fragment of an extant virus.</title>
        <authorList>
            <person name="Hongo Y."/>
            <person name="Kimura K."/>
            <person name="Takaki Y."/>
            <person name="Yoshida Y."/>
            <person name="Baba S."/>
            <person name="Kobayashi G."/>
            <person name="Nagasaki K."/>
            <person name="Hano T."/>
            <person name="Tomaru Y."/>
        </authorList>
    </citation>
    <scope>NUCLEOTIDE SEQUENCE [LARGE SCALE GENOMIC DNA]</scope>
    <source>
        <strain evidence="1 2">NIES-3715</strain>
    </source>
</reference>
<dbReference type="EMBL" id="BLLK01000075">
    <property type="protein sequence ID" value="GFH61767.1"/>
    <property type="molecule type" value="Genomic_DNA"/>
</dbReference>
<accession>A0AAD3DC30</accession>
<sequence>MYSRRCNDGCDTAPLQSYQDQLEKLLSTVEGTKASIDQNFAEVVTAIDLQNCNSSDSSNTELHGTNKEYCLNHRHFDASESLSSTMSDNFISFNGAIDTQRHVGPTATSLLYC</sequence>
<evidence type="ECO:0000313" key="2">
    <source>
        <dbReference type="Proteomes" id="UP001054902"/>
    </source>
</evidence>
<name>A0AAD3DC30_9STRA</name>
<organism evidence="1 2">
    <name type="scientific">Chaetoceros tenuissimus</name>
    <dbReference type="NCBI Taxonomy" id="426638"/>
    <lineage>
        <taxon>Eukaryota</taxon>
        <taxon>Sar</taxon>
        <taxon>Stramenopiles</taxon>
        <taxon>Ochrophyta</taxon>
        <taxon>Bacillariophyta</taxon>
        <taxon>Coscinodiscophyceae</taxon>
        <taxon>Chaetocerotophycidae</taxon>
        <taxon>Chaetocerotales</taxon>
        <taxon>Chaetocerotaceae</taxon>
        <taxon>Chaetoceros</taxon>
    </lineage>
</organism>
<evidence type="ECO:0000313" key="1">
    <source>
        <dbReference type="EMBL" id="GFH61767.1"/>
    </source>
</evidence>
<protein>
    <submittedName>
        <fullName evidence="1">Uncharacterized protein</fullName>
    </submittedName>
</protein>